<gene>
    <name evidence="2" type="ORF">AVEN_129543_1</name>
</gene>
<keyword evidence="3" id="KW-1185">Reference proteome</keyword>
<accession>A0A4Y2UZU7</accession>
<dbReference type="Proteomes" id="UP000499080">
    <property type="component" value="Unassembled WGS sequence"/>
</dbReference>
<sequence length="154" mass="16805">MEDNRDAHLEGLPAQPLASLQPSEVASTSTSPPVVPPPRVPPTIVIRRVAASDEYSCLFKEERQESEDASERGPEERATVSIKRKLGAAGSSKENVPAKKPRVSTTDARLKRMAGKKAPKVARPNKDDDKRFKEALLKARLQLANRGKSAKRTG</sequence>
<feature type="non-terminal residue" evidence="2">
    <location>
        <position position="154"/>
    </location>
</feature>
<protein>
    <submittedName>
        <fullName evidence="2">Uncharacterized protein</fullName>
    </submittedName>
</protein>
<dbReference type="AlphaFoldDB" id="A0A4Y2UZU7"/>
<feature type="region of interest" description="Disordered" evidence="1">
    <location>
        <begin position="1"/>
        <end position="41"/>
    </location>
</feature>
<feature type="compositionally biased region" description="Basic and acidic residues" evidence="1">
    <location>
        <begin position="69"/>
        <end position="78"/>
    </location>
</feature>
<feature type="compositionally biased region" description="Basic residues" evidence="1">
    <location>
        <begin position="111"/>
        <end position="120"/>
    </location>
</feature>
<organism evidence="2 3">
    <name type="scientific">Araneus ventricosus</name>
    <name type="common">Orbweaver spider</name>
    <name type="synonym">Epeira ventricosa</name>
    <dbReference type="NCBI Taxonomy" id="182803"/>
    <lineage>
        <taxon>Eukaryota</taxon>
        <taxon>Metazoa</taxon>
        <taxon>Ecdysozoa</taxon>
        <taxon>Arthropoda</taxon>
        <taxon>Chelicerata</taxon>
        <taxon>Arachnida</taxon>
        <taxon>Araneae</taxon>
        <taxon>Araneomorphae</taxon>
        <taxon>Entelegynae</taxon>
        <taxon>Araneoidea</taxon>
        <taxon>Araneidae</taxon>
        <taxon>Araneus</taxon>
    </lineage>
</organism>
<comment type="caution">
    <text evidence="2">The sequence shown here is derived from an EMBL/GenBank/DDBJ whole genome shotgun (WGS) entry which is preliminary data.</text>
</comment>
<evidence type="ECO:0000313" key="2">
    <source>
        <dbReference type="EMBL" id="GBO17634.1"/>
    </source>
</evidence>
<dbReference type="EMBL" id="BGPR01041376">
    <property type="protein sequence ID" value="GBO17634.1"/>
    <property type="molecule type" value="Genomic_DNA"/>
</dbReference>
<evidence type="ECO:0000256" key="1">
    <source>
        <dbReference type="SAM" id="MobiDB-lite"/>
    </source>
</evidence>
<evidence type="ECO:0000313" key="3">
    <source>
        <dbReference type="Proteomes" id="UP000499080"/>
    </source>
</evidence>
<proteinExistence type="predicted"/>
<feature type="region of interest" description="Disordered" evidence="1">
    <location>
        <begin position="60"/>
        <end position="131"/>
    </location>
</feature>
<reference evidence="2 3" key="1">
    <citation type="journal article" date="2019" name="Sci. Rep.">
        <title>Orb-weaving spider Araneus ventricosus genome elucidates the spidroin gene catalogue.</title>
        <authorList>
            <person name="Kono N."/>
            <person name="Nakamura H."/>
            <person name="Ohtoshi R."/>
            <person name="Moran D.A.P."/>
            <person name="Shinohara A."/>
            <person name="Yoshida Y."/>
            <person name="Fujiwara M."/>
            <person name="Mori M."/>
            <person name="Tomita M."/>
            <person name="Arakawa K."/>
        </authorList>
    </citation>
    <scope>NUCLEOTIDE SEQUENCE [LARGE SCALE GENOMIC DNA]</scope>
</reference>
<name>A0A4Y2UZU7_ARAVE</name>